<dbReference type="EMBL" id="AWWV01015884">
    <property type="protein sequence ID" value="OMO51269.1"/>
    <property type="molecule type" value="Genomic_DNA"/>
</dbReference>
<reference evidence="1 2" key="1">
    <citation type="submission" date="2013-09" db="EMBL/GenBank/DDBJ databases">
        <title>Corchorus capsularis genome sequencing.</title>
        <authorList>
            <person name="Alam M."/>
            <person name="Haque M.S."/>
            <person name="Islam M.S."/>
            <person name="Emdad E.M."/>
            <person name="Islam M.M."/>
            <person name="Ahmed B."/>
            <person name="Halim A."/>
            <person name="Hossen Q.M.M."/>
            <person name="Hossain M.Z."/>
            <person name="Ahmed R."/>
            <person name="Khan M.M."/>
            <person name="Islam R."/>
            <person name="Rashid M.M."/>
            <person name="Khan S.A."/>
            <person name="Rahman M.S."/>
            <person name="Alam M."/>
        </authorList>
    </citation>
    <scope>NUCLEOTIDE SEQUENCE [LARGE SCALE GENOMIC DNA]</scope>
    <source>
        <strain evidence="2">cv. CVL-1</strain>
        <tissue evidence="1">Whole seedling</tissue>
    </source>
</reference>
<evidence type="ECO:0008006" key="3">
    <source>
        <dbReference type="Google" id="ProtNLM"/>
    </source>
</evidence>
<dbReference type="InterPro" id="IPR012340">
    <property type="entry name" value="NA-bd_OB-fold"/>
</dbReference>
<evidence type="ECO:0000313" key="2">
    <source>
        <dbReference type="Proteomes" id="UP000188268"/>
    </source>
</evidence>
<dbReference type="Gene3D" id="2.40.50.140">
    <property type="entry name" value="Nucleic acid-binding proteins"/>
    <property type="match status" value="1"/>
</dbReference>
<dbReference type="PANTHER" id="PTHR47165">
    <property type="entry name" value="OS03G0429900 PROTEIN"/>
    <property type="match status" value="1"/>
</dbReference>
<keyword evidence="2" id="KW-1185">Reference proteome</keyword>
<dbReference type="Proteomes" id="UP000188268">
    <property type="component" value="Unassembled WGS sequence"/>
</dbReference>
<evidence type="ECO:0000313" key="1">
    <source>
        <dbReference type="EMBL" id="OMO51269.1"/>
    </source>
</evidence>
<gene>
    <name evidence="1" type="ORF">CCACVL1_29894</name>
</gene>
<comment type="caution">
    <text evidence="1">The sequence shown here is derived from an EMBL/GenBank/DDBJ whole genome shotgun (WGS) entry which is preliminary data.</text>
</comment>
<sequence>MGLVEQRIRLRIVRAWERRSSTTNAVVEAGFLGTDSNGDAIHVQIQPRALHIHKHLIIEGSIYILSNFRVTMPQVRFVAVTTQMMIWLQRTSIINPIRGDISIYPEHWFDLNSETRLDQMVDEERFLAGMVVRRSINGNHLISCYATRLYINLPTNETAMVNAL</sequence>
<accession>A0A1R3FZJ3</accession>
<protein>
    <recommendedName>
        <fullName evidence="3">Nucleic acid-binding protein</fullName>
    </recommendedName>
</protein>
<dbReference type="PANTHER" id="PTHR47165:SF4">
    <property type="entry name" value="OS03G0429900 PROTEIN"/>
    <property type="match status" value="1"/>
</dbReference>
<name>A0A1R3FZJ3_COCAP</name>
<proteinExistence type="predicted"/>
<dbReference type="Gramene" id="OMO51269">
    <property type="protein sequence ID" value="OMO51269"/>
    <property type="gene ID" value="CCACVL1_29894"/>
</dbReference>
<organism evidence="1 2">
    <name type="scientific">Corchorus capsularis</name>
    <name type="common">Jute</name>
    <dbReference type="NCBI Taxonomy" id="210143"/>
    <lineage>
        <taxon>Eukaryota</taxon>
        <taxon>Viridiplantae</taxon>
        <taxon>Streptophyta</taxon>
        <taxon>Embryophyta</taxon>
        <taxon>Tracheophyta</taxon>
        <taxon>Spermatophyta</taxon>
        <taxon>Magnoliopsida</taxon>
        <taxon>eudicotyledons</taxon>
        <taxon>Gunneridae</taxon>
        <taxon>Pentapetalae</taxon>
        <taxon>rosids</taxon>
        <taxon>malvids</taxon>
        <taxon>Malvales</taxon>
        <taxon>Malvaceae</taxon>
        <taxon>Grewioideae</taxon>
        <taxon>Apeibeae</taxon>
        <taxon>Corchorus</taxon>
    </lineage>
</organism>
<dbReference type="OrthoDB" id="687755at2759"/>
<dbReference type="AlphaFoldDB" id="A0A1R3FZJ3"/>